<proteinExistence type="predicted"/>
<evidence type="ECO:0000259" key="2">
    <source>
        <dbReference type="Pfam" id="PF01909"/>
    </source>
</evidence>
<reference evidence="5" key="1">
    <citation type="journal article" date="2019" name="Int. J. Syst. Evol. Microbiol.">
        <title>The Global Catalogue of Microorganisms (GCM) 10K type strain sequencing project: providing services to taxonomists for standard genome sequencing and annotation.</title>
        <authorList>
            <consortium name="The Broad Institute Genomics Platform"/>
            <consortium name="The Broad Institute Genome Sequencing Center for Infectious Disease"/>
            <person name="Wu L."/>
            <person name="Ma J."/>
        </authorList>
    </citation>
    <scope>NUCLEOTIDE SEQUENCE [LARGE SCALE GENOMIC DNA]</scope>
    <source>
        <strain evidence="5">JCM 30331</strain>
    </source>
</reference>
<dbReference type="EMBL" id="BMPP01000011">
    <property type="protein sequence ID" value="GGK31210.1"/>
    <property type="molecule type" value="Genomic_DNA"/>
</dbReference>
<organism evidence="4 5">
    <name type="scientific">Deinococcus malanensis</name>
    <dbReference type="NCBI Taxonomy" id="1706855"/>
    <lineage>
        <taxon>Bacteria</taxon>
        <taxon>Thermotogati</taxon>
        <taxon>Deinococcota</taxon>
        <taxon>Deinococci</taxon>
        <taxon>Deinococcales</taxon>
        <taxon>Deinococcaceae</taxon>
        <taxon>Deinococcus</taxon>
    </lineage>
</organism>
<evidence type="ECO:0000313" key="4">
    <source>
        <dbReference type="EMBL" id="GGK31210.1"/>
    </source>
</evidence>
<evidence type="ECO:0000259" key="3">
    <source>
        <dbReference type="Pfam" id="PF13427"/>
    </source>
</evidence>
<comment type="caution">
    <text evidence="4">The sequence shown here is derived from an EMBL/GenBank/DDBJ whole genome shotgun (WGS) entry which is preliminary data.</text>
</comment>
<dbReference type="Pfam" id="PF13427">
    <property type="entry name" value="AadA_C"/>
    <property type="match status" value="1"/>
</dbReference>
<dbReference type="Pfam" id="PF01909">
    <property type="entry name" value="NTP_transf_2"/>
    <property type="match status" value="1"/>
</dbReference>
<dbReference type="Proteomes" id="UP000647587">
    <property type="component" value="Unassembled WGS sequence"/>
</dbReference>
<evidence type="ECO:0008006" key="6">
    <source>
        <dbReference type="Google" id="ProtNLM"/>
    </source>
</evidence>
<keyword evidence="1" id="KW-0808">Transferase</keyword>
<accession>A0ABQ2F123</accession>
<gene>
    <name evidence="4" type="ORF">GCM10008955_26320</name>
</gene>
<keyword evidence="5" id="KW-1185">Reference proteome</keyword>
<sequence length="255" mass="28241">MLPSDIAPLMTHLVGEQGAILGPQLLGVYLRGSLVLGDFDPHTSDIDLFCVVDRPLSERAFEALKAMHQRLATLDHPLAHDIELAYLPRSSAWEWRPGEQHPTLGRGETLAWKEHGANWLLERWAVLQGMQALSGPPPDTFIAPVPPSAFRGVVRERLRDWVVFARTPDDPAWQSPRSHAAYVIETGCRMLATLESGTLLSKPAAVRWGSMALPKPWAGLAQRVPEWKKDGIFDAELNVQAQAFILWAAQQADVA</sequence>
<dbReference type="InterPro" id="IPR025184">
    <property type="entry name" value="AadA_C"/>
</dbReference>
<dbReference type="InterPro" id="IPR002934">
    <property type="entry name" value="Polymerase_NTP_transf_dom"/>
</dbReference>
<evidence type="ECO:0000313" key="5">
    <source>
        <dbReference type="Proteomes" id="UP000647587"/>
    </source>
</evidence>
<evidence type="ECO:0000256" key="1">
    <source>
        <dbReference type="ARBA" id="ARBA00022679"/>
    </source>
</evidence>
<dbReference type="InterPro" id="IPR043519">
    <property type="entry name" value="NT_sf"/>
</dbReference>
<feature type="domain" description="Polymerase nucleotidyl transferase" evidence="2">
    <location>
        <begin position="27"/>
        <end position="61"/>
    </location>
</feature>
<dbReference type="CDD" id="cd05403">
    <property type="entry name" value="NT_KNTase_like"/>
    <property type="match status" value="1"/>
</dbReference>
<dbReference type="SUPFAM" id="SSF81301">
    <property type="entry name" value="Nucleotidyltransferase"/>
    <property type="match status" value="1"/>
</dbReference>
<name>A0ABQ2F123_9DEIO</name>
<feature type="domain" description="Adenylyltransferase AadA C-terminal" evidence="3">
    <location>
        <begin position="144"/>
        <end position="220"/>
    </location>
</feature>
<protein>
    <recommendedName>
        <fullName evidence="6">DUF4111 domain-containing protein</fullName>
    </recommendedName>
</protein>
<dbReference type="RefSeq" id="WP_189009498.1">
    <property type="nucleotide sequence ID" value="NZ_BMPP01000011.1"/>
</dbReference>